<dbReference type="PANTHER" id="PTHR43420">
    <property type="entry name" value="ACETYLTRANSFERASE"/>
    <property type="match status" value="1"/>
</dbReference>
<feature type="domain" description="N-acetyltransferase" evidence="3">
    <location>
        <begin position="11"/>
        <end position="202"/>
    </location>
</feature>
<dbReference type="InterPro" id="IPR016181">
    <property type="entry name" value="Acyl_CoA_acyltransferase"/>
</dbReference>
<evidence type="ECO:0000313" key="4">
    <source>
        <dbReference type="EMBL" id="TKT01374.1"/>
    </source>
</evidence>
<evidence type="ECO:0000313" key="5">
    <source>
        <dbReference type="Proteomes" id="UP000305929"/>
    </source>
</evidence>
<keyword evidence="1 4" id="KW-0808">Transferase</keyword>
<dbReference type="InterPro" id="IPR000182">
    <property type="entry name" value="GNAT_dom"/>
</dbReference>
<dbReference type="RefSeq" id="WP_137307406.1">
    <property type="nucleotide sequence ID" value="NZ_SZNQ01000001.1"/>
</dbReference>
<dbReference type="SUPFAM" id="SSF55729">
    <property type="entry name" value="Acyl-CoA N-acyltransferases (Nat)"/>
    <property type="match status" value="1"/>
</dbReference>
<dbReference type="Pfam" id="PF00583">
    <property type="entry name" value="Acetyltransf_1"/>
    <property type="match status" value="1"/>
</dbReference>
<accession>A0A4U5WHG2</accession>
<name>A0A4U5WHG2_STRLS</name>
<dbReference type="Gene3D" id="3.40.630.30">
    <property type="match status" value="1"/>
</dbReference>
<dbReference type="InterPro" id="IPR050680">
    <property type="entry name" value="YpeA/RimI_acetyltransf"/>
</dbReference>
<protein>
    <submittedName>
        <fullName evidence="4">GNAT family N-acetyltransferase</fullName>
    </submittedName>
</protein>
<dbReference type="Proteomes" id="UP000305929">
    <property type="component" value="Unassembled WGS sequence"/>
</dbReference>
<reference evidence="4 5" key="1">
    <citation type="submission" date="2019-04" db="EMBL/GenBank/DDBJ databases">
        <title>Streptomyces lasaliensis sp. nov., an Actinomycete isolated from soil which produces the polyether antibiotic lasalocid.</title>
        <authorList>
            <person name="Erwin G."/>
            <person name="Haber C."/>
        </authorList>
    </citation>
    <scope>NUCLEOTIDE SEQUENCE [LARGE SCALE GENOMIC DNA]</scope>
    <source>
        <strain evidence="4 5">X-537</strain>
    </source>
</reference>
<evidence type="ECO:0000256" key="2">
    <source>
        <dbReference type="ARBA" id="ARBA00023315"/>
    </source>
</evidence>
<dbReference type="AlphaFoldDB" id="A0A4U5WHG2"/>
<organism evidence="4 5">
    <name type="scientific">Streptomyces lasalocidi</name>
    <name type="common">Streptomyces lasaliensis</name>
    <dbReference type="NCBI Taxonomy" id="324833"/>
    <lineage>
        <taxon>Bacteria</taxon>
        <taxon>Bacillati</taxon>
        <taxon>Actinomycetota</taxon>
        <taxon>Actinomycetes</taxon>
        <taxon>Kitasatosporales</taxon>
        <taxon>Streptomycetaceae</taxon>
        <taxon>Streptomyces</taxon>
    </lineage>
</organism>
<keyword evidence="5" id="KW-1185">Reference proteome</keyword>
<dbReference type="CDD" id="cd04301">
    <property type="entry name" value="NAT_SF"/>
    <property type="match status" value="1"/>
</dbReference>
<gene>
    <name evidence="4" type="ORF">E4U91_15440</name>
</gene>
<dbReference type="PROSITE" id="PS51186">
    <property type="entry name" value="GNAT"/>
    <property type="match status" value="1"/>
</dbReference>
<dbReference type="GO" id="GO:0016747">
    <property type="term" value="F:acyltransferase activity, transferring groups other than amino-acyl groups"/>
    <property type="evidence" value="ECO:0007669"/>
    <property type="project" value="InterPro"/>
</dbReference>
<evidence type="ECO:0000256" key="1">
    <source>
        <dbReference type="ARBA" id="ARBA00022679"/>
    </source>
</evidence>
<evidence type="ECO:0000259" key="3">
    <source>
        <dbReference type="PROSITE" id="PS51186"/>
    </source>
</evidence>
<dbReference type="OrthoDB" id="5173601at2"/>
<proteinExistence type="predicted"/>
<keyword evidence="2" id="KW-0012">Acyltransferase</keyword>
<dbReference type="EMBL" id="SZNQ01000001">
    <property type="protein sequence ID" value="TKT01374.1"/>
    <property type="molecule type" value="Genomic_DNA"/>
</dbReference>
<sequence length="212" mass="22598">MEPTNARTGAVTCRRGVPEGAEGEVAALYWDAFGRKLGPALDPPETGRAFIAAHLNHDRGVTALAGGKVVGVAGYRLGGRALTGGDVPDVLSAYGVLRGLPRLAVLALFERTPEEAELVMDGIAVDARHRGRGIGSLLLEQVAAVAAENGCRRVRLDVIDTNPRARALYERHGYVARRTERTPYLRRLLGFGAVTTMYRPVTGADRTGGDGR</sequence>
<comment type="caution">
    <text evidence="4">The sequence shown here is derived from an EMBL/GenBank/DDBJ whole genome shotgun (WGS) entry which is preliminary data.</text>
</comment>